<feature type="region of interest" description="Disordered" evidence="1">
    <location>
        <begin position="1"/>
        <end position="21"/>
    </location>
</feature>
<dbReference type="Proteomes" id="UP000765509">
    <property type="component" value="Unassembled WGS sequence"/>
</dbReference>
<proteinExistence type="predicted"/>
<protein>
    <submittedName>
        <fullName evidence="2">Uncharacterized protein</fullName>
    </submittedName>
</protein>
<comment type="caution">
    <text evidence="2">The sequence shown here is derived from an EMBL/GenBank/DDBJ whole genome shotgun (WGS) entry which is preliminary data.</text>
</comment>
<dbReference type="AlphaFoldDB" id="A0A9Q3JE28"/>
<evidence type="ECO:0000256" key="1">
    <source>
        <dbReference type="SAM" id="MobiDB-lite"/>
    </source>
</evidence>
<evidence type="ECO:0000313" key="2">
    <source>
        <dbReference type="EMBL" id="MBW0560413.1"/>
    </source>
</evidence>
<sequence>AHEEEEVPMPRRQLNGSGKKSCGSYFPSLKAEKAILGSGNFSKSKGDESCEKEAREGLEEGSLVEAKAQSNKDVLQKAGEGLPKVILSISSAGKAFMNSSKQDP</sequence>
<feature type="non-terminal residue" evidence="2">
    <location>
        <position position="1"/>
    </location>
</feature>
<feature type="region of interest" description="Disordered" evidence="1">
    <location>
        <begin position="38"/>
        <end position="64"/>
    </location>
</feature>
<reference evidence="2" key="1">
    <citation type="submission" date="2021-03" db="EMBL/GenBank/DDBJ databases">
        <title>Draft genome sequence of rust myrtle Austropuccinia psidii MF-1, a brazilian biotype.</title>
        <authorList>
            <person name="Quecine M.C."/>
            <person name="Pachon D.M.R."/>
            <person name="Bonatelli M.L."/>
            <person name="Correr F.H."/>
            <person name="Franceschini L.M."/>
            <person name="Leite T.F."/>
            <person name="Margarido G.R.A."/>
            <person name="Almeida C.A."/>
            <person name="Ferrarezi J.A."/>
            <person name="Labate C.A."/>
        </authorList>
    </citation>
    <scope>NUCLEOTIDE SEQUENCE</scope>
    <source>
        <strain evidence="2">MF-1</strain>
    </source>
</reference>
<dbReference type="EMBL" id="AVOT02069535">
    <property type="protein sequence ID" value="MBW0560413.1"/>
    <property type="molecule type" value="Genomic_DNA"/>
</dbReference>
<gene>
    <name evidence="2" type="ORF">O181_100128</name>
</gene>
<feature type="compositionally biased region" description="Basic and acidic residues" evidence="1">
    <location>
        <begin position="44"/>
        <end position="58"/>
    </location>
</feature>
<accession>A0A9Q3JE28</accession>
<name>A0A9Q3JE28_9BASI</name>
<keyword evidence="3" id="KW-1185">Reference proteome</keyword>
<organism evidence="2 3">
    <name type="scientific">Austropuccinia psidii MF-1</name>
    <dbReference type="NCBI Taxonomy" id="1389203"/>
    <lineage>
        <taxon>Eukaryota</taxon>
        <taxon>Fungi</taxon>
        <taxon>Dikarya</taxon>
        <taxon>Basidiomycota</taxon>
        <taxon>Pucciniomycotina</taxon>
        <taxon>Pucciniomycetes</taxon>
        <taxon>Pucciniales</taxon>
        <taxon>Sphaerophragmiaceae</taxon>
        <taxon>Austropuccinia</taxon>
    </lineage>
</organism>
<evidence type="ECO:0000313" key="3">
    <source>
        <dbReference type="Proteomes" id="UP000765509"/>
    </source>
</evidence>